<evidence type="ECO:0000313" key="3">
    <source>
        <dbReference type="EMBL" id="EFV12082.1"/>
    </source>
</evidence>
<dbReference type="InterPro" id="IPR006311">
    <property type="entry name" value="TAT_signal"/>
</dbReference>
<proteinExistence type="predicted"/>
<dbReference type="Proteomes" id="UP000004816">
    <property type="component" value="Unassembled WGS sequence"/>
</dbReference>
<comment type="caution">
    <text evidence="3">The sequence shown here is derived from an EMBL/GenBank/DDBJ whole genome shotgun (WGS) entry which is preliminary data.</text>
</comment>
<dbReference type="STRING" id="679197.HMPREF9336_03055"/>
<gene>
    <name evidence="3" type="ORF">HMPREF9336_03055</name>
</gene>
<protein>
    <recommendedName>
        <fullName evidence="2">NADP-dependent oxidoreductase domain-containing protein</fullName>
    </recommendedName>
</protein>
<feature type="chain" id="PRO_5003202968" description="NADP-dependent oxidoreductase domain-containing protein" evidence="1">
    <location>
        <begin position="26"/>
        <end position="378"/>
    </location>
</feature>
<dbReference type="InterPro" id="IPR036812">
    <property type="entry name" value="NAD(P)_OxRdtase_dom_sf"/>
</dbReference>
<dbReference type="InterPro" id="IPR023210">
    <property type="entry name" value="NADP_OxRdtase_dom"/>
</dbReference>
<organism evidence="3 4">
    <name type="scientific">Segniliparus rugosus (strain ATCC BAA-974 / DSM 45345 / CCUG 50838 / CIP 108380 / JCM 13579 / CDC 945)</name>
    <dbReference type="NCBI Taxonomy" id="679197"/>
    <lineage>
        <taxon>Bacteria</taxon>
        <taxon>Bacillati</taxon>
        <taxon>Actinomycetota</taxon>
        <taxon>Actinomycetes</taxon>
        <taxon>Mycobacteriales</taxon>
        <taxon>Segniliparaceae</taxon>
        <taxon>Segniliparus</taxon>
    </lineage>
</organism>
<evidence type="ECO:0000259" key="2">
    <source>
        <dbReference type="Pfam" id="PF00248"/>
    </source>
</evidence>
<dbReference type="OrthoDB" id="9768793at2"/>
<name>E5XU83_SEGRC</name>
<keyword evidence="4" id="KW-1185">Reference proteome</keyword>
<feature type="signal peptide" evidence="1">
    <location>
        <begin position="1"/>
        <end position="25"/>
    </location>
</feature>
<dbReference type="CDD" id="cd19152">
    <property type="entry name" value="AKR_AKR15A"/>
    <property type="match status" value="1"/>
</dbReference>
<keyword evidence="1" id="KW-0732">Signal</keyword>
<dbReference type="HOGENOM" id="CLU_023205_5_0_11"/>
<evidence type="ECO:0000256" key="1">
    <source>
        <dbReference type="SAM" id="SignalP"/>
    </source>
</evidence>
<dbReference type="PROSITE" id="PS51257">
    <property type="entry name" value="PROKAR_LIPOPROTEIN"/>
    <property type="match status" value="1"/>
</dbReference>
<dbReference type="RefSeq" id="WP_007471752.1">
    <property type="nucleotide sequence ID" value="NZ_KI391953.1"/>
</dbReference>
<dbReference type="PANTHER" id="PTHR42686">
    <property type="entry name" value="GH17980P-RELATED"/>
    <property type="match status" value="1"/>
</dbReference>
<dbReference type="GO" id="GO:0005829">
    <property type="term" value="C:cytosol"/>
    <property type="evidence" value="ECO:0007669"/>
    <property type="project" value="TreeGrafter"/>
</dbReference>
<dbReference type="EMBL" id="ACZI02000001">
    <property type="protein sequence ID" value="EFV12082.1"/>
    <property type="molecule type" value="Genomic_DNA"/>
</dbReference>
<dbReference type="PANTHER" id="PTHR42686:SF1">
    <property type="entry name" value="GH17980P-RELATED"/>
    <property type="match status" value="1"/>
</dbReference>
<dbReference type="Gene3D" id="3.20.20.100">
    <property type="entry name" value="NADP-dependent oxidoreductase domain"/>
    <property type="match status" value="1"/>
</dbReference>
<dbReference type="PROSITE" id="PS51318">
    <property type="entry name" value="TAT"/>
    <property type="match status" value="1"/>
</dbReference>
<dbReference type="SUPFAM" id="SSF51430">
    <property type="entry name" value="NAD(P)-linked oxidoreductase"/>
    <property type="match status" value="1"/>
</dbReference>
<evidence type="ECO:0000313" key="4">
    <source>
        <dbReference type="Proteomes" id="UP000004816"/>
    </source>
</evidence>
<dbReference type="GO" id="GO:0016491">
    <property type="term" value="F:oxidoreductase activity"/>
    <property type="evidence" value="ECO:0007669"/>
    <property type="project" value="InterPro"/>
</dbReference>
<sequence length="378" mass="41550">MATRRHALQLGAVLAATSAISTACAKGGIPDSGNGAAKSAPAPSTRGQFRLRHALGLGGVAIGDGMNVHSDEDCRATLEEAWNSGIRYYDTSPFYGYGLSERRFGNFLYNVPREEFVLSTKVGRLFTADARFQGRDSTWKGKANFSYRYDFSGPGVRRSVEDSLNRLGLPYIDIVYVHDLDSANPDIDWSRRFDECARGAFPELSKMRDEGLIKGWGLGVNNVEPIMRAIRESDPDICMCAEQYSLIEHENALRNLFPLAQEKDVQLVMVGALNGGYLAGTPRYAYQESKATPQIAQKREALRAVAARHDVDLRTAAIQFALAPSVVASVPVGMHTADQVRENVASFRTRVADDFWSELKQANLILQDAPTAPRDLAL</sequence>
<dbReference type="InterPro" id="IPR020471">
    <property type="entry name" value="AKR"/>
</dbReference>
<feature type="domain" description="NADP-dependent oxidoreductase" evidence="2">
    <location>
        <begin position="55"/>
        <end position="363"/>
    </location>
</feature>
<dbReference type="AlphaFoldDB" id="E5XU83"/>
<accession>E5XU83</accession>
<dbReference type="eggNOG" id="COG0667">
    <property type="taxonomic scope" value="Bacteria"/>
</dbReference>
<reference evidence="3 4" key="1">
    <citation type="journal article" date="2011" name="Stand. Genomic Sci.">
        <title>High quality draft genome sequence of Segniliparus rugosus CDC 945(T)= (ATCC BAA-974(T)).</title>
        <authorList>
            <person name="Earl A.M."/>
            <person name="Desjardins C.A."/>
            <person name="Fitzgerald M.G."/>
            <person name="Arachchi H.M."/>
            <person name="Zeng Q."/>
            <person name="Mehta T."/>
            <person name="Griggs A."/>
            <person name="Birren B.W."/>
            <person name="Toney N.C."/>
            <person name="Carr J."/>
            <person name="Posey J."/>
            <person name="Butler W.R."/>
        </authorList>
    </citation>
    <scope>NUCLEOTIDE SEQUENCE [LARGE SCALE GENOMIC DNA]</scope>
    <source>
        <strain evidence="4">ATCC BAA-974 / DSM 45345 / CCUG 50838 / CIP 108380 / JCM 13579 / CDC 945</strain>
    </source>
</reference>
<dbReference type="Pfam" id="PF00248">
    <property type="entry name" value="Aldo_ket_red"/>
    <property type="match status" value="1"/>
</dbReference>